<reference evidence="2" key="1">
    <citation type="submission" date="2023-03" db="EMBL/GenBank/DDBJ databases">
        <title>Electrophorus voltai genome.</title>
        <authorList>
            <person name="Bian C."/>
        </authorList>
    </citation>
    <scope>NUCLEOTIDE SEQUENCE</scope>
    <source>
        <strain evidence="2">CB-2022</strain>
        <tissue evidence="2">Muscle</tissue>
    </source>
</reference>
<comment type="caution">
    <text evidence="2">The sequence shown here is derived from an EMBL/GenBank/DDBJ whole genome shotgun (WGS) entry which is preliminary data.</text>
</comment>
<protein>
    <recommendedName>
        <fullName evidence="1">Reverse transcriptase/retrotransposon-derived protein RNase H-like domain-containing protein</fullName>
    </recommendedName>
</protein>
<sequence>MAQYIKEALQQGYIHPSTLPASGCPWHPLVEPPLLPTGEVSSTAEVNFLGYVICEGSIRMQPGKVEAVTSWPRPQNRRELQRFLGFAEVHHRFIDSFSTIAKPLTDLLRGLSKRIKWNPEAERSFTELKAAFSTAPVLQQPDLMEPFVVEIDVSNVGVGAVLSQHKGEARQLKPIAYFSKKLSAAERNYGMGDRELLAMKLAFEEWRHWLEGVRHPFLVITDHKNLEYLQTTKRLNSRQSQRLLFFTRFAFCMTYRPGAKNVRADALLRQHHA</sequence>
<dbReference type="SUPFAM" id="SSF56672">
    <property type="entry name" value="DNA/RNA polymerases"/>
    <property type="match status" value="1"/>
</dbReference>
<dbReference type="PANTHER" id="PTHR34072:SF42">
    <property type="entry name" value="INTEGRASE CATALYTIC DOMAIN-CONTAINING PROTEIN"/>
    <property type="match status" value="1"/>
</dbReference>
<organism evidence="2 3">
    <name type="scientific">Electrophorus voltai</name>
    <dbReference type="NCBI Taxonomy" id="2609070"/>
    <lineage>
        <taxon>Eukaryota</taxon>
        <taxon>Metazoa</taxon>
        <taxon>Chordata</taxon>
        <taxon>Craniata</taxon>
        <taxon>Vertebrata</taxon>
        <taxon>Euteleostomi</taxon>
        <taxon>Actinopterygii</taxon>
        <taxon>Neopterygii</taxon>
        <taxon>Teleostei</taxon>
        <taxon>Ostariophysi</taxon>
        <taxon>Gymnotiformes</taxon>
        <taxon>Gymnotoidei</taxon>
        <taxon>Gymnotidae</taxon>
        <taxon>Electrophorus</taxon>
    </lineage>
</organism>
<dbReference type="FunFam" id="3.10.20.370:FF:000003">
    <property type="entry name" value="Transposon Tf2-6 polyprotein"/>
    <property type="match status" value="1"/>
</dbReference>
<evidence type="ECO:0000313" key="3">
    <source>
        <dbReference type="Proteomes" id="UP001239994"/>
    </source>
</evidence>
<dbReference type="InterPro" id="IPR041577">
    <property type="entry name" value="RT_RNaseH_2"/>
</dbReference>
<dbReference type="FunFam" id="3.30.70.270:FF:000020">
    <property type="entry name" value="Transposon Tf2-6 polyprotein-like Protein"/>
    <property type="match status" value="1"/>
</dbReference>
<dbReference type="CDD" id="cd09274">
    <property type="entry name" value="RNase_HI_RT_Ty3"/>
    <property type="match status" value="1"/>
</dbReference>
<dbReference type="Gene3D" id="3.10.20.370">
    <property type="match status" value="1"/>
</dbReference>
<dbReference type="EMBL" id="JAROKS010000006">
    <property type="protein sequence ID" value="KAK1802668.1"/>
    <property type="molecule type" value="Genomic_DNA"/>
</dbReference>
<evidence type="ECO:0000313" key="2">
    <source>
        <dbReference type="EMBL" id="KAK1802668.1"/>
    </source>
</evidence>
<dbReference type="Pfam" id="PF17919">
    <property type="entry name" value="RT_RNaseH_2"/>
    <property type="match status" value="1"/>
</dbReference>
<dbReference type="InterPro" id="IPR043128">
    <property type="entry name" value="Rev_trsase/Diguanyl_cyclase"/>
</dbReference>
<dbReference type="InterPro" id="IPR043502">
    <property type="entry name" value="DNA/RNA_pol_sf"/>
</dbReference>
<dbReference type="AlphaFoldDB" id="A0AAD9E367"/>
<evidence type="ECO:0000259" key="1">
    <source>
        <dbReference type="Pfam" id="PF17919"/>
    </source>
</evidence>
<proteinExistence type="predicted"/>
<dbReference type="Proteomes" id="UP001239994">
    <property type="component" value="Unassembled WGS sequence"/>
</dbReference>
<keyword evidence="3" id="KW-1185">Reference proteome</keyword>
<accession>A0AAD9E367</accession>
<gene>
    <name evidence="2" type="ORF">P4O66_004305</name>
</gene>
<dbReference type="Gene3D" id="3.30.70.270">
    <property type="match status" value="1"/>
</dbReference>
<dbReference type="PANTHER" id="PTHR34072">
    <property type="entry name" value="ENZYMATIC POLYPROTEIN-RELATED"/>
    <property type="match status" value="1"/>
</dbReference>
<name>A0AAD9E367_9TELE</name>
<feature type="domain" description="Reverse transcriptase/retrotransposon-derived protein RNase H-like" evidence="1">
    <location>
        <begin position="117"/>
        <end position="217"/>
    </location>
</feature>